<name>A0A938YFH2_9ACTN</name>
<feature type="region of interest" description="Disordered" evidence="8">
    <location>
        <begin position="1"/>
        <end position="79"/>
    </location>
</feature>
<evidence type="ECO:0000256" key="5">
    <source>
        <dbReference type="ARBA" id="ARBA00022989"/>
    </source>
</evidence>
<evidence type="ECO:0000256" key="6">
    <source>
        <dbReference type="ARBA" id="ARBA00023136"/>
    </source>
</evidence>
<proteinExistence type="inferred from homology"/>
<comment type="caution">
    <text evidence="10">The sequence shown here is derived from an EMBL/GenBank/DDBJ whole genome shotgun (WGS) entry which is preliminary data.</text>
</comment>
<reference evidence="10" key="1">
    <citation type="submission" date="2021-01" db="EMBL/GenBank/DDBJ databases">
        <title>YIM 132084 draft genome.</title>
        <authorList>
            <person name="An D."/>
        </authorList>
    </citation>
    <scope>NUCLEOTIDE SEQUENCE</scope>
    <source>
        <strain evidence="10">YIM 132084</strain>
    </source>
</reference>
<feature type="compositionally biased region" description="Low complexity" evidence="8">
    <location>
        <begin position="42"/>
        <end position="69"/>
    </location>
</feature>
<evidence type="ECO:0000256" key="9">
    <source>
        <dbReference type="SAM" id="Phobius"/>
    </source>
</evidence>
<feature type="transmembrane region" description="Helical" evidence="9">
    <location>
        <begin position="480"/>
        <end position="499"/>
    </location>
</feature>
<feature type="transmembrane region" description="Helical" evidence="9">
    <location>
        <begin position="347"/>
        <end position="366"/>
    </location>
</feature>
<protein>
    <submittedName>
        <fullName evidence="10">DUF2029 domain-containing protein</fullName>
    </submittedName>
</protein>
<dbReference type="Pfam" id="PF09594">
    <property type="entry name" value="GT87"/>
    <property type="match status" value="1"/>
</dbReference>
<feature type="transmembrane region" description="Helical" evidence="9">
    <location>
        <begin position="410"/>
        <end position="434"/>
    </location>
</feature>
<evidence type="ECO:0000256" key="8">
    <source>
        <dbReference type="SAM" id="MobiDB-lite"/>
    </source>
</evidence>
<evidence type="ECO:0000256" key="1">
    <source>
        <dbReference type="ARBA" id="ARBA00004651"/>
    </source>
</evidence>
<evidence type="ECO:0000256" key="3">
    <source>
        <dbReference type="ARBA" id="ARBA00022679"/>
    </source>
</evidence>
<dbReference type="GO" id="GO:0005886">
    <property type="term" value="C:plasma membrane"/>
    <property type="evidence" value="ECO:0007669"/>
    <property type="project" value="UniProtKB-SubCell"/>
</dbReference>
<keyword evidence="6 9" id="KW-0472">Membrane</keyword>
<feature type="compositionally biased region" description="Basic and acidic residues" evidence="8">
    <location>
        <begin position="1"/>
        <end position="17"/>
    </location>
</feature>
<feature type="transmembrane region" description="Helical" evidence="9">
    <location>
        <begin position="440"/>
        <end position="459"/>
    </location>
</feature>
<keyword evidence="5 9" id="KW-1133">Transmembrane helix</keyword>
<dbReference type="Proteomes" id="UP000663792">
    <property type="component" value="Unassembled WGS sequence"/>
</dbReference>
<gene>
    <name evidence="10" type="ORF">JL106_16665</name>
</gene>
<comment type="similarity">
    <text evidence="7">Belongs to the glycosyltransferase 87 family.</text>
</comment>
<keyword evidence="11" id="KW-1185">Reference proteome</keyword>
<comment type="subcellular location">
    <subcellularLocation>
        <location evidence="1">Cell membrane</location>
        <topology evidence="1">Multi-pass membrane protein</topology>
    </subcellularLocation>
</comment>
<dbReference type="InterPro" id="IPR018584">
    <property type="entry name" value="GT87"/>
</dbReference>
<dbReference type="GO" id="GO:0016758">
    <property type="term" value="F:hexosyltransferase activity"/>
    <property type="evidence" value="ECO:0007669"/>
    <property type="project" value="InterPro"/>
</dbReference>
<feature type="transmembrane region" description="Helical" evidence="9">
    <location>
        <begin position="278"/>
        <end position="302"/>
    </location>
</feature>
<evidence type="ECO:0000313" key="11">
    <source>
        <dbReference type="Proteomes" id="UP000663792"/>
    </source>
</evidence>
<feature type="transmembrane region" description="Helical" evidence="9">
    <location>
        <begin position="308"/>
        <end position="335"/>
    </location>
</feature>
<evidence type="ECO:0000256" key="2">
    <source>
        <dbReference type="ARBA" id="ARBA00022475"/>
    </source>
</evidence>
<organism evidence="10 11">
    <name type="scientific">Nakamurella leprariae</name>
    <dbReference type="NCBI Taxonomy" id="2803911"/>
    <lineage>
        <taxon>Bacteria</taxon>
        <taxon>Bacillati</taxon>
        <taxon>Actinomycetota</taxon>
        <taxon>Actinomycetes</taxon>
        <taxon>Nakamurellales</taxon>
        <taxon>Nakamurellaceae</taxon>
        <taxon>Nakamurella</taxon>
    </lineage>
</organism>
<accession>A0A938YFH2</accession>
<feature type="transmembrane region" description="Helical" evidence="9">
    <location>
        <begin position="511"/>
        <end position="530"/>
    </location>
</feature>
<feature type="region of interest" description="Disordered" evidence="8">
    <location>
        <begin position="572"/>
        <end position="598"/>
    </location>
</feature>
<dbReference type="AlphaFoldDB" id="A0A938YFH2"/>
<keyword evidence="4 9" id="KW-0812">Transmembrane</keyword>
<evidence type="ECO:0000256" key="4">
    <source>
        <dbReference type="ARBA" id="ARBA00022692"/>
    </source>
</evidence>
<dbReference type="EMBL" id="JAERWK010000021">
    <property type="protein sequence ID" value="MBM9468919.1"/>
    <property type="molecule type" value="Genomic_DNA"/>
</dbReference>
<feature type="transmembrane region" description="Helical" evidence="9">
    <location>
        <begin position="237"/>
        <end position="257"/>
    </location>
</feature>
<evidence type="ECO:0000313" key="10">
    <source>
        <dbReference type="EMBL" id="MBM9468919.1"/>
    </source>
</evidence>
<keyword evidence="3" id="KW-0808">Transferase</keyword>
<feature type="transmembrane region" description="Helical" evidence="9">
    <location>
        <begin position="118"/>
        <end position="139"/>
    </location>
</feature>
<dbReference type="RefSeq" id="WP_205261876.1">
    <property type="nucleotide sequence ID" value="NZ_JAERWK010000021.1"/>
</dbReference>
<keyword evidence="2" id="KW-1003">Cell membrane</keyword>
<sequence>MTGPAPDHEPPTRRRDAPAGAPHRPDAASAPDGEPRAVFAHSGTGSSTTPVSTAPGDRADPDAAATDPSSVPPRLPDWASLSPARRVIPSWTDPTVRRASDAIGGPLGRHAVVGRNRFLTPLRVCLLLAVLALIAGWLAKSPCIQQGPDGAGGFVLDQGGQRPWITGCYNDVVPLFGSHQLDVGSLPYATSWIDNGQVRYMEYPVVTGYWMWLMAQLSHGYQAVVESSGFLPVPLDVAAYFTIGAVALGLLYLWAVASTARIARRRIWDTAIMCASPLLVVHAFTNWDLLAIALTAAAMLAWSRDRAVLAGVLIGLGTAAKLYPVLLLGPLLVLCLRSGHLPRWARAAGAAAVVWLAVNLPVMLLHPQGWYEFIRLNSQRPAEYDSWYFIFQSLSGSTVFNAAPGESSPGLLNALSLGLFLVACAAIGWLALSARRRPRFAQLAFLVVAAFLLTNKVWSPQYSLWLLPLVVLALPRWRPVLLWQLSEVVVWYLLMLSFAGVDEKGLPIHPFLAAAIVRDVLLVTLVVLVLRDILRPSGDLVRMAGDDDPSGGVLDGAADRVVLPSLPALWRRRRTGNLPGPGPTSEPAGPARPSRPHR</sequence>
<evidence type="ECO:0000256" key="7">
    <source>
        <dbReference type="ARBA" id="ARBA00024033"/>
    </source>
</evidence>